<keyword evidence="2" id="KW-1133">Transmembrane helix</keyword>
<feature type="region of interest" description="Disordered" evidence="1">
    <location>
        <begin position="299"/>
        <end position="324"/>
    </location>
</feature>
<evidence type="ECO:0000256" key="2">
    <source>
        <dbReference type="SAM" id="Phobius"/>
    </source>
</evidence>
<feature type="region of interest" description="Disordered" evidence="1">
    <location>
        <begin position="1"/>
        <end position="46"/>
    </location>
</feature>
<feature type="transmembrane region" description="Helical" evidence="2">
    <location>
        <begin position="157"/>
        <end position="176"/>
    </location>
</feature>
<accession>A0ABU1HYK9</accession>
<feature type="transmembrane region" description="Helical" evidence="2">
    <location>
        <begin position="182"/>
        <end position="206"/>
    </location>
</feature>
<keyword evidence="2" id="KW-0812">Transmembrane</keyword>
<comment type="caution">
    <text evidence="3">The sequence shown here is derived from an EMBL/GenBank/DDBJ whole genome shotgun (WGS) entry which is preliminary data.</text>
</comment>
<feature type="transmembrane region" description="Helical" evidence="2">
    <location>
        <begin position="226"/>
        <end position="247"/>
    </location>
</feature>
<evidence type="ECO:0000313" key="3">
    <source>
        <dbReference type="EMBL" id="MDR6165963.1"/>
    </source>
</evidence>
<feature type="compositionally biased region" description="Basic and acidic residues" evidence="1">
    <location>
        <begin position="72"/>
        <end position="94"/>
    </location>
</feature>
<feature type="transmembrane region" description="Helical" evidence="2">
    <location>
        <begin position="259"/>
        <end position="281"/>
    </location>
</feature>
<gene>
    <name evidence="3" type="ORF">QE367_000167</name>
</gene>
<dbReference type="EMBL" id="JAVIZA010000001">
    <property type="protein sequence ID" value="MDR6165963.1"/>
    <property type="molecule type" value="Genomic_DNA"/>
</dbReference>
<dbReference type="Proteomes" id="UP001260188">
    <property type="component" value="Unassembled WGS sequence"/>
</dbReference>
<protein>
    <submittedName>
        <fullName evidence="3">Uncharacterized protein</fullName>
    </submittedName>
</protein>
<keyword evidence="2" id="KW-0472">Membrane</keyword>
<dbReference type="RefSeq" id="WP_309664197.1">
    <property type="nucleotide sequence ID" value="NZ_JAVIZA010000001.1"/>
</dbReference>
<keyword evidence="4" id="KW-1185">Reference proteome</keyword>
<organism evidence="3 4">
    <name type="scientific">Microbacterium paludicola</name>
    <dbReference type="NCBI Taxonomy" id="300019"/>
    <lineage>
        <taxon>Bacteria</taxon>
        <taxon>Bacillati</taxon>
        <taxon>Actinomycetota</taxon>
        <taxon>Actinomycetes</taxon>
        <taxon>Micrococcales</taxon>
        <taxon>Microbacteriaceae</taxon>
        <taxon>Microbacterium</taxon>
    </lineage>
</organism>
<evidence type="ECO:0000313" key="4">
    <source>
        <dbReference type="Proteomes" id="UP001260188"/>
    </source>
</evidence>
<feature type="region of interest" description="Disordered" evidence="1">
    <location>
        <begin position="72"/>
        <end position="145"/>
    </location>
</feature>
<evidence type="ECO:0000256" key="1">
    <source>
        <dbReference type="SAM" id="MobiDB-lite"/>
    </source>
</evidence>
<proteinExistence type="predicted"/>
<feature type="compositionally biased region" description="Low complexity" evidence="1">
    <location>
        <begin position="302"/>
        <end position="324"/>
    </location>
</feature>
<name>A0ABU1HYK9_9MICO</name>
<reference evidence="3 4" key="1">
    <citation type="submission" date="2023-08" db="EMBL/GenBank/DDBJ databases">
        <title>Functional and genomic diversity of the sorghum phyllosphere microbiome.</title>
        <authorList>
            <person name="Shade A."/>
        </authorList>
    </citation>
    <scope>NUCLEOTIDE SEQUENCE [LARGE SCALE GENOMIC DNA]</scope>
    <source>
        <strain evidence="3 4">SORGH_AS_0919</strain>
    </source>
</reference>
<feature type="compositionally biased region" description="Basic and acidic residues" evidence="1">
    <location>
        <begin position="1"/>
        <end position="16"/>
    </location>
</feature>
<sequence>MTDEKNIHSDDGRPEDAAPGAAESAHETTAADEVDGTQTDAASDAFAPAPDAVVVIDESAVEPVVIDESAEHAAAEHTAAEDAPAEHAAAEHAPADGAAETPASSEHASATPEHASAAPGHTTAAPGSDERGAQSAAGTSGEAPPQYGVGPLSIREVALAGVWAVAFICSFFPVYGRFGAGVSVWGAGIDWILTIGVPTVAVFLVLLRRFSPQGIRRVGSLGIDQFASVAFSVSATVWLGIIWSSFAGLAQSGVFLASWVVWVEVILALAGVVLTVVAPHLPVLGDDFAHRPESPAHRVARATRPVVARPASARPAPHTGASHGGSAYAAGAGNPAYTGYAAPAGNAVAAEAPVSSGVSESAPADAAEPFDTGATTVIEPVAAPQAFWALAPDERDVLDEMGSPLFQIGPTAWALVIEDRGEVFVVRHEDGRVGYLHDTSDVTRG</sequence>